<organism evidence="1 2">
    <name type="scientific">Poecilia mexicana</name>
    <dbReference type="NCBI Taxonomy" id="48701"/>
    <lineage>
        <taxon>Eukaryota</taxon>
        <taxon>Metazoa</taxon>
        <taxon>Chordata</taxon>
        <taxon>Craniata</taxon>
        <taxon>Vertebrata</taxon>
        <taxon>Euteleostomi</taxon>
        <taxon>Actinopterygii</taxon>
        <taxon>Neopterygii</taxon>
        <taxon>Teleostei</taxon>
        <taxon>Neoteleostei</taxon>
        <taxon>Acanthomorphata</taxon>
        <taxon>Ovalentaria</taxon>
        <taxon>Atherinomorphae</taxon>
        <taxon>Cyprinodontiformes</taxon>
        <taxon>Poeciliidae</taxon>
        <taxon>Poeciliinae</taxon>
        <taxon>Poecilia</taxon>
    </lineage>
</organism>
<dbReference type="Proteomes" id="UP000261480">
    <property type="component" value="Unplaced"/>
</dbReference>
<keyword evidence="2" id="KW-1185">Reference proteome</keyword>
<evidence type="ECO:0000313" key="1">
    <source>
        <dbReference type="Ensembl" id="ENSPMEP00000004787.1"/>
    </source>
</evidence>
<proteinExistence type="predicted"/>
<name>A0A3B3WPY1_9TELE</name>
<reference evidence="1" key="2">
    <citation type="submission" date="2025-09" db="UniProtKB">
        <authorList>
            <consortium name="Ensembl"/>
        </authorList>
    </citation>
    <scope>IDENTIFICATION</scope>
</reference>
<reference evidence="1" key="1">
    <citation type="submission" date="2025-08" db="UniProtKB">
        <authorList>
            <consortium name="Ensembl"/>
        </authorList>
    </citation>
    <scope>IDENTIFICATION</scope>
</reference>
<evidence type="ECO:0000313" key="2">
    <source>
        <dbReference type="Proteomes" id="UP000261480"/>
    </source>
</evidence>
<dbReference type="STRING" id="48701.ENSPMEP00000004787"/>
<protein>
    <submittedName>
        <fullName evidence="1">Uncharacterized protein</fullName>
    </submittedName>
</protein>
<dbReference type="AlphaFoldDB" id="A0A3B3WPY1"/>
<dbReference type="Ensembl" id="ENSPMET00000008585.1">
    <property type="protein sequence ID" value="ENSPMEP00000004787.1"/>
    <property type="gene ID" value="ENSPMEG00000006071.1"/>
</dbReference>
<sequence length="84" mass="8916">MKTSKLKSVCELCLSVKFSLQSFNIGSSVCPLCNSLLSWFAGTPQLMLTAGPNMAVPPQQAYGYGYTGAPAYGQPPQPSFGYGM</sequence>
<accession>A0A3B3WPY1</accession>